<evidence type="ECO:0000259" key="2">
    <source>
        <dbReference type="PROSITE" id="PS50181"/>
    </source>
</evidence>
<accession>A0A1C7MY40</accession>
<dbReference type="SUPFAM" id="SSF52047">
    <property type="entry name" value="RNI-like"/>
    <property type="match status" value="1"/>
</dbReference>
<dbReference type="PANTHER" id="PTHR16134:SF119">
    <property type="entry name" value="AT02038P-RELATED"/>
    <property type="match status" value="1"/>
</dbReference>
<dbReference type="OrthoDB" id="3219396at2759"/>
<evidence type="ECO:0000313" key="4">
    <source>
        <dbReference type="Proteomes" id="UP000093000"/>
    </source>
</evidence>
<feature type="region of interest" description="Disordered" evidence="1">
    <location>
        <begin position="294"/>
        <end position="313"/>
    </location>
</feature>
<dbReference type="Proteomes" id="UP000093000">
    <property type="component" value="Unassembled WGS sequence"/>
</dbReference>
<evidence type="ECO:0000313" key="3">
    <source>
        <dbReference type="EMBL" id="OBZ81767.1"/>
    </source>
</evidence>
<dbReference type="AlphaFoldDB" id="A0A1C7MY40"/>
<comment type="caution">
    <text evidence="3">The sequence shown here is derived from an EMBL/GenBank/DDBJ whole genome shotgun (WGS) entry which is preliminary data.</text>
</comment>
<dbReference type="Gene3D" id="3.80.10.10">
    <property type="entry name" value="Ribonuclease Inhibitor"/>
    <property type="match status" value="1"/>
</dbReference>
<feature type="domain" description="F-box" evidence="2">
    <location>
        <begin position="1"/>
        <end position="42"/>
    </location>
</feature>
<dbReference type="PANTHER" id="PTHR16134">
    <property type="entry name" value="F-BOX/TPR REPEAT PROTEIN POF3"/>
    <property type="match status" value="1"/>
</dbReference>
<dbReference type="SUPFAM" id="SSF81383">
    <property type="entry name" value="F-box domain"/>
    <property type="match status" value="1"/>
</dbReference>
<dbReference type="InParanoid" id="A0A1C7MY40"/>
<dbReference type="SMART" id="SM00256">
    <property type="entry name" value="FBOX"/>
    <property type="match status" value="1"/>
</dbReference>
<organism evidence="3 4">
    <name type="scientific">Choanephora cucurbitarum</name>
    <dbReference type="NCBI Taxonomy" id="101091"/>
    <lineage>
        <taxon>Eukaryota</taxon>
        <taxon>Fungi</taxon>
        <taxon>Fungi incertae sedis</taxon>
        <taxon>Mucoromycota</taxon>
        <taxon>Mucoromycotina</taxon>
        <taxon>Mucoromycetes</taxon>
        <taxon>Mucorales</taxon>
        <taxon>Mucorineae</taxon>
        <taxon>Choanephoraceae</taxon>
        <taxon>Choanephoroideae</taxon>
        <taxon>Choanephora</taxon>
    </lineage>
</organism>
<dbReference type="InterPro" id="IPR001810">
    <property type="entry name" value="F-box_dom"/>
</dbReference>
<dbReference type="STRING" id="101091.A0A1C7MY40"/>
<dbReference type="InterPro" id="IPR036047">
    <property type="entry name" value="F-box-like_dom_sf"/>
</dbReference>
<proteinExistence type="predicted"/>
<dbReference type="InterPro" id="IPR032675">
    <property type="entry name" value="LRR_dom_sf"/>
</dbReference>
<gene>
    <name evidence="3" type="ORF">A0J61_10184</name>
</gene>
<dbReference type="PROSITE" id="PS50181">
    <property type="entry name" value="FBOX"/>
    <property type="match status" value="1"/>
</dbReference>
<keyword evidence="4" id="KW-1185">Reference proteome</keyword>
<dbReference type="Pfam" id="PF12937">
    <property type="entry name" value="F-box-like"/>
    <property type="match status" value="1"/>
</dbReference>
<evidence type="ECO:0000256" key="1">
    <source>
        <dbReference type="SAM" id="MobiDB-lite"/>
    </source>
</evidence>
<protein>
    <recommendedName>
        <fullName evidence="2">F-box domain-containing protein</fullName>
    </recommendedName>
</protein>
<dbReference type="EMBL" id="LUGH01001063">
    <property type="protein sequence ID" value="OBZ81767.1"/>
    <property type="molecule type" value="Genomic_DNA"/>
</dbReference>
<sequence>MFPDPILQQIFSHLSLPQRLRASRVCRQWHYNCNDPYLYQDISLEHLEFNTLLNAMQHIVTIRPRIKTITMTGCYSNFIRDTVVPVHFSQQQPKQPVLFSPIQALQPARRRQEYQHYGFELHNHFSDLFSQFLELGQSTLRSIKILDCNLDFEMTELFCSIACHAQTLETFCYINNGDKGLSSSGLLQAIVSGSPNMRHFRGFHAGMNDTVLTTITRHWPKLESLTLSGVKSKGAENVGAISSQAFWELLSKSSHLRLLELHDVCCITNQDLAQYSLYWENLRNQRHLPNTKHKAASRYKPYHRPDSTVQPSYSPGASLKELVISKYTTTPLSLPGFHALVRLFPNLERFSYATNFYTFSNQFEGVTPDMYEAERIAVKRFMGTQASISYDDQWNQPITIEQRLLAGVTMRSGQH</sequence>
<reference evidence="3 4" key="1">
    <citation type="submission" date="2016-03" db="EMBL/GenBank/DDBJ databases">
        <title>Choanephora cucurbitarum.</title>
        <authorList>
            <person name="Min B."/>
            <person name="Park H."/>
            <person name="Park J.-H."/>
            <person name="Shin H.-D."/>
            <person name="Choi I.-G."/>
        </authorList>
    </citation>
    <scope>NUCLEOTIDE SEQUENCE [LARGE SCALE GENOMIC DNA]</scope>
    <source>
        <strain evidence="3 4">KUS-F28377</strain>
    </source>
</reference>
<name>A0A1C7MY40_9FUNG</name>
<dbReference type="Gene3D" id="1.20.1280.50">
    <property type="match status" value="1"/>
</dbReference>